<dbReference type="PANTHER" id="PTHR35368:SF1">
    <property type="entry name" value="HYDROPEROXIDE REDUCTASE"/>
    <property type="match status" value="1"/>
</dbReference>
<organism evidence="1 2">
    <name type="scientific">Panacagrimonas perspica</name>
    <dbReference type="NCBI Taxonomy" id="381431"/>
    <lineage>
        <taxon>Bacteria</taxon>
        <taxon>Pseudomonadati</taxon>
        <taxon>Pseudomonadota</taxon>
        <taxon>Gammaproteobacteria</taxon>
        <taxon>Nevskiales</taxon>
        <taxon>Nevskiaceae</taxon>
        <taxon>Panacagrimonas</taxon>
    </lineage>
</organism>
<dbReference type="InterPro" id="IPR036102">
    <property type="entry name" value="OsmC/Ohrsf"/>
</dbReference>
<evidence type="ECO:0000313" key="2">
    <source>
        <dbReference type="Proteomes" id="UP000295341"/>
    </source>
</evidence>
<dbReference type="EMBL" id="SOBT01000010">
    <property type="protein sequence ID" value="TDU26473.1"/>
    <property type="molecule type" value="Genomic_DNA"/>
</dbReference>
<comment type="caution">
    <text evidence="1">The sequence shown here is derived from an EMBL/GenBank/DDBJ whole genome shotgun (WGS) entry which is preliminary data.</text>
</comment>
<dbReference type="Pfam" id="PF02566">
    <property type="entry name" value="OsmC"/>
    <property type="match status" value="1"/>
</dbReference>
<dbReference type="AlphaFoldDB" id="A0A4S3K2F2"/>
<proteinExistence type="predicted"/>
<reference evidence="1 2" key="1">
    <citation type="submission" date="2019-03" db="EMBL/GenBank/DDBJ databases">
        <title>Genomic Encyclopedia of Type Strains, Phase IV (KMG-IV): sequencing the most valuable type-strain genomes for metagenomic binning, comparative biology and taxonomic classification.</title>
        <authorList>
            <person name="Goeker M."/>
        </authorList>
    </citation>
    <scope>NUCLEOTIDE SEQUENCE [LARGE SCALE GENOMIC DNA]</scope>
    <source>
        <strain evidence="1 2">DSM 26377</strain>
    </source>
</reference>
<evidence type="ECO:0000313" key="1">
    <source>
        <dbReference type="EMBL" id="TDU26473.1"/>
    </source>
</evidence>
<dbReference type="InterPro" id="IPR003718">
    <property type="entry name" value="OsmC/Ohr_fam"/>
</dbReference>
<protein>
    <submittedName>
        <fullName evidence="1">Putative OsmC-like protein</fullName>
    </submittedName>
</protein>
<dbReference type="InterPro" id="IPR015946">
    <property type="entry name" value="KH_dom-like_a/b"/>
</dbReference>
<accession>A0A4S3K2F2</accession>
<dbReference type="Proteomes" id="UP000295341">
    <property type="component" value="Unassembled WGS sequence"/>
</dbReference>
<sequence>MTSPLGQKMLQKVSDLSKNATMPARAIFKSQVRLDAGTQCSAFVRKFPAMIVDEPPELGGNDAGANPVELLLSSLGTCQAIVYSLYANVMGIELESVTVDVKGQLDIRGLFGVDLSIPPGFQDISFETRITSSADAATIQELSRVVEARCPTLDTLTRKVPVTGRLFLNGEAV</sequence>
<dbReference type="InterPro" id="IPR052924">
    <property type="entry name" value="OsmC/Ohr_hydroprdx_reductase"/>
</dbReference>
<dbReference type="RefSeq" id="WP_133882680.1">
    <property type="nucleotide sequence ID" value="NZ_MWIN01000019.1"/>
</dbReference>
<dbReference type="PANTHER" id="PTHR35368">
    <property type="entry name" value="HYDROPEROXIDE REDUCTASE"/>
    <property type="match status" value="1"/>
</dbReference>
<gene>
    <name evidence="1" type="ORF">DFR24_3499</name>
</gene>
<dbReference type="SUPFAM" id="SSF82784">
    <property type="entry name" value="OsmC-like"/>
    <property type="match status" value="1"/>
</dbReference>
<name>A0A4S3K2F2_9GAMM</name>
<keyword evidence="2" id="KW-1185">Reference proteome</keyword>
<dbReference type="OrthoDB" id="9789573at2"/>
<dbReference type="Gene3D" id="3.30.300.20">
    <property type="match status" value="1"/>
</dbReference>